<evidence type="ECO:0000256" key="2">
    <source>
        <dbReference type="ARBA" id="ARBA00022801"/>
    </source>
</evidence>
<dbReference type="PANTHER" id="PTHR43046:SF12">
    <property type="entry name" value="GDP-MANNOSE MANNOSYL HYDROLASE"/>
    <property type="match status" value="1"/>
</dbReference>
<dbReference type="PANTHER" id="PTHR43046">
    <property type="entry name" value="GDP-MANNOSE MANNOSYL HYDROLASE"/>
    <property type="match status" value="1"/>
</dbReference>
<proteinExistence type="predicted"/>
<accession>A0ABU9TXJ4</accession>
<keyword evidence="2" id="KW-0378">Hydrolase</keyword>
<evidence type="ECO:0000313" key="5">
    <source>
        <dbReference type="EMBL" id="MEM5537882.1"/>
    </source>
</evidence>
<evidence type="ECO:0000256" key="1">
    <source>
        <dbReference type="ARBA" id="ARBA00001946"/>
    </source>
</evidence>
<dbReference type="InterPro" id="IPR000086">
    <property type="entry name" value="NUDIX_hydrolase_dom"/>
</dbReference>
<dbReference type="Pfam" id="PF00293">
    <property type="entry name" value="NUDIX"/>
    <property type="match status" value="1"/>
</dbReference>
<keyword evidence="6" id="KW-1185">Reference proteome</keyword>
<feature type="non-terminal residue" evidence="5">
    <location>
        <position position="1"/>
    </location>
</feature>
<keyword evidence="3" id="KW-0460">Magnesium</keyword>
<dbReference type="InterPro" id="IPR015797">
    <property type="entry name" value="NUDIX_hydrolase-like_dom_sf"/>
</dbReference>
<dbReference type="CDD" id="cd03430">
    <property type="entry name" value="NUDIX_GDPMH_NudD"/>
    <property type="match status" value="1"/>
</dbReference>
<dbReference type="Gene3D" id="3.90.79.10">
    <property type="entry name" value="Nucleoside Triphosphate Pyrophosphohydrolase"/>
    <property type="match status" value="1"/>
</dbReference>
<gene>
    <name evidence="5" type="ORF">WNY58_15960</name>
</gene>
<evidence type="ECO:0000313" key="6">
    <source>
        <dbReference type="Proteomes" id="UP001449225"/>
    </source>
</evidence>
<dbReference type="SUPFAM" id="SSF55811">
    <property type="entry name" value="Nudix"/>
    <property type="match status" value="1"/>
</dbReference>
<sequence>YPLGGFEGRGLQRFLSFLDGKSLVPPEGRVLLGKRLNKPAKGFWFVLGGRVLKNERLADAFARLTKLGVEIAIENARYLGLYEHFYNDSALSDTVSTHYVVNAFVVELSESVRTLPVEQHSDYQWLSERELLNADNVHIHSKWYFMNEKGYSV</sequence>
<dbReference type="RefSeq" id="WP_342855050.1">
    <property type="nucleotide sequence ID" value="NZ_JBBMRA010000022.1"/>
</dbReference>
<dbReference type="PROSITE" id="PS51462">
    <property type="entry name" value="NUDIX"/>
    <property type="match status" value="1"/>
</dbReference>
<evidence type="ECO:0000259" key="4">
    <source>
        <dbReference type="PROSITE" id="PS51462"/>
    </source>
</evidence>
<organism evidence="5 6">
    <name type="scientific">Neptuniibacter pectenicola</name>
    <dbReference type="NCBI Taxonomy" id="1806669"/>
    <lineage>
        <taxon>Bacteria</taxon>
        <taxon>Pseudomonadati</taxon>
        <taxon>Pseudomonadota</taxon>
        <taxon>Gammaproteobacteria</taxon>
        <taxon>Oceanospirillales</taxon>
        <taxon>Oceanospirillaceae</taxon>
        <taxon>Neptuniibacter</taxon>
    </lineage>
</organism>
<comment type="cofactor">
    <cofactor evidence="1">
        <name>Mg(2+)</name>
        <dbReference type="ChEBI" id="CHEBI:18420"/>
    </cofactor>
</comment>
<feature type="domain" description="Nudix hydrolase" evidence="4">
    <location>
        <begin position="8"/>
        <end position="152"/>
    </location>
</feature>
<reference evidence="5 6" key="1">
    <citation type="submission" date="2024-03" db="EMBL/GenBank/DDBJ databases">
        <title>Community enrichment and isolation of bacterial strains for fucoidan degradation.</title>
        <authorList>
            <person name="Sichert A."/>
        </authorList>
    </citation>
    <scope>NUCLEOTIDE SEQUENCE [LARGE SCALE GENOMIC DNA]</scope>
    <source>
        <strain evidence="5 6">AS76</strain>
    </source>
</reference>
<comment type="caution">
    <text evidence="5">The sequence shown here is derived from an EMBL/GenBank/DDBJ whole genome shotgun (WGS) entry which is preliminary data.</text>
</comment>
<evidence type="ECO:0000256" key="3">
    <source>
        <dbReference type="ARBA" id="ARBA00022842"/>
    </source>
</evidence>
<dbReference type="Proteomes" id="UP001449225">
    <property type="component" value="Unassembled WGS sequence"/>
</dbReference>
<protein>
    <submittedName>
        <fullName evidence="5">NUDIX domain-containing protein</fullName>
    </submittedName>
</protein>
<dbReference type="EMBL" id="JBBMRA010000022">
    <property type="protein sequence ID" value="MEM5537882.1"/>
    <property type="molecule type" value="Genomic_DNA"/>
</dbReference>
<name>A0ABU9TXJ4_9GAMM</name>